<organism evidence="1">
    <name type="scientific">Arundo donax</name>
    <name type="common">Giant reed</name>
    <name type="synonym">Donax arundinaceus</name>
    <dbReference type="NCBI Taxonomy" id="35708"/>
    <lineage>
        <taxon>Eukaryota</taxon>
        <taxon>Viridiplantae</taxon>
        <taxon>Streptophyta</taxon>
        <taxon>Embryophyta</taxon>
        <taxon>Tracheophyta</taxon>
        <taxon>Spermatophyta</taxon>
        <taxon>Magnoliopsida</taxon>
        <taxon>Liliopsida</taxon>
        <taxon>Poales</taxon>
        <taxon>Poaceae</taxon>
        <taxon>PACMAD clade</taxon>
        <taxon>Arundinoideae</taxon>
        <taxon>Arundineae</taxon>
        <taxon>Arundo</taxon>
    </lineage>
</organism>
<name>A0A0A8Z7I9_ARUDO</name>
<protein>
    <submittedName>
        <fullName evidence="1">Uncharacterized protein</fullName>
    </submittedName>
</protein>
<dbReference type="AlphaFoldDB" id="A0A0A8Z7I9"/>
<reference evidence="1" key="1">
    <citation type="submission" date="2014-09" db="EMBL/GenBank/DDBJ databases">
        <authorList>
            <person name="Magalhaes I.L.F."/>
            <person name="Oliveira U."/>
            <person name="Santos F.R."/>
            <person name="Vidigal T.H.D.A."/>
            <person name="Brescovit A.D."/>
            <person name="Santos A.J."/>
        </authorList>
    </citation>
    <scope>NUCLEOTIDE SEQUENCE</scope>
    <source>
        <tissue evidence="1">Shoot tissue taken approximately 20 cm above the soil surface</tissue>
    </source>
</reference>
<proteinExistence type="predicted"/>
<evidence type="ECO:0000313" key="1">
    <source>
        <dbReference type="EMBL" id="JAD32705.1"/>
    </source>
</evidence>
<sequence>MLHETGRSSLVKIHERRCFSVAADTTGAAHSFVYLLWQPR</sequence>
<reference evidence="1" key="2">
    <citation type="journal article" date="2015" name="Data Brief">
        <title>Shoot transcriptome of the giant reed, Arundo donax.</title>
        <authorList>
            <person name="Barrero R.A."/>
            <person name="Guerrero F.D."/>
            <person name="Moolhuijzen P."/>
            <person name="Goolsby J.A."/>
            <person name="Tidwell J."/>
            <person name="Bellgard S.E."/>
            <person name="Bellgard M.I."/>
        </authorList>
    </citation>
    <scope>NUCLEOTIDE SEQUENCE</scope>
    <source>
        <tissue evidence="1">Shoot tissue taken approximately 20 cm above the soil surface</tissue>
    </source>
</reference>
<accession>A0A0A8Z7I9</accession>
<dbReference type="EMBL" id="GBRH01265190">
    <property type="protein sequence ID" value="JAD32705.1"/>
    <property type="molecule type" value="Transcribed_RNA"/>
</dbReference>